<dbReference type="Pfam" id="PF13400">
    <property type="entry name" value="Tad"/>
    <property type="match status" value="1"/>
</dbReference>
<keyword evidence="1" id="KW-1133">Transmembrane helix</keyword>
<dbReference type="InterPro" id="IPR028087">
    <property type="entry name" value="Tad_N"/>
</dbReference>
<dbReference type="InterPro" id="IPR036465">
    <property type="entry name" value="vWFA_dom_sf"/>
</dbReference>
<keyword evidence="1" id="KW-0812">Transmembrane</keyword>
<feature type="domain" description="VWFA" evidence="2">
    <location>
        <begin position="151"/>
        <end position="435"/>
    </location>
</feature>
<dbReference type="PANTHER" id="PTHR24020:SF87">
    <property type="entry name" value="COLLAGEN ALPHA-1(VI) CHAIN-LIKE"/>
    <property type="match status" value="1"/>
</dbReference>
<dbReference type="PRINTS" id="PR00453">
    <property type="entry name" value="VWFADOMAIN"/>
</dbReference>
<dbReference type="EMBL" id="CAJZAG010000008">
    <property type="protein sequence ID" value="CAG9179310.1"/>
    <property type="molecule type" value="Genomic_DNA"/>
</dbReference>
<dbReference type="PANTHER" id="PTHR24020">
    <property type="entry name" value="COLLAGEN ALPHA"/>
    <property type="match status" value="1"/>
</dbReference>
<dbReference type="SUPFAM" id="SSF53300">
    <property type="entry name" value="vWA-like"/>
    <property type="match status" value="1"/>
</dbReference>
<protein>
    <recommendedName>
        <fullName evidence="2">VWFA domain-containing protein</fullName>
    </recommendedName>
</protein>
<dbReference type="Proteomes" id="UP000706525">
    <property type="component" value="Unassembled WGS sequence"/>
</dbReference>
<comment type="caution">
    <text evidence="3">The sequence shown here is derived from an EMBL/GenBank/DDBJ whole genome shotgun (WGS) entry which is preliminary data.</text>
</comment>
<sequence>MRTLSPRHPHPGHYRQRGQITIIAALTMIGLAGIVGLAVDAGMAYVTKARLNAAVDSAAVAAARAVTNGTTQAQQTAAAQQAASDFFHANFANGYLRGTPSLNTPSVQFEQGKVTISVSATSTMPLTLLKVLGFNNVAVAATSTSIRKDLDMIFVIDSSGSMNPVWSTVRSNANSFLNQFSPTTDRVGLVHFSSGGLTDVAIRTTQRGFDRPAMQTKITNMSNGGNTNYAEGLWQARDQLNSIPQTNRSSLRVVVFFSDGRPNTLAATYPLNGNRTCVGGITASSTTATPSGYYAFDKQNTTLTGNCDSLSGNKAPTQMPTYYNAHNASDTEFLIVGSKPNTVTSATNGNNLALNVYNAATNVPLAMASSMRDAGMYIFTLGLDGNGGFDADLLRNMANTADAPQYNSKQPSGIYCYAATINDLRPCFAKLASEILRISK</sequence>
<evidence type="ECO:0000313" key="3">
    <source>
        <dbReference type="EMBL" id="CAG9179310.1"/>
    </source>
</evidence>
<dbReference type="SMART" id="SM00327">
    <property type="entry name" value="VWA"/>
    <property type="match status" value="1"/>
</dbReference>
<dbReference type="InterPro" id="IPR002035">
    <property type="entry name" value="VWF_A"/>
</dbReference>
<organism evidence="3 4">
    <name type="scientific">Cupriavidus pampae</name>
    <dbReference type="NCBI Taxonomy" id="659251"/>
    <lineage>
        <taxon>Bacteria</taxon>
        <taxon>Pseudomonadati</taxon>
        <taxon>Pseudomonadota</taxon>
        <taxon>Betaproteobacteria</taxon>
        <taxon>Burkholderiales</taxon>
        <taxon>Burkholderiaceae</taxon>
        <taxon>Cupriavidus</taxon>
    </lineage>
</organism>
<reference evidence="3 4" key="1">
    <citation type="submission" date="2021-08" db="EMBL/GenBank/DDBJ databases">
        <authorList>
            <person name="Peeters C."/>
        </authorList>
    </citation>
    <scope>NUCLEOTIDE SEQUENCE [LARGE SCALE GENOMIC DNA]</scope>
    <source>
        <strain evidence="3 4">LMG 32289</strain>
    </source>
</reference>
<accession>A0ABN7Z3B0</accession>
<dbReference type="InterPro" id="IPR050525">
    <property type="entry name" value="ECM_Assembly_Org"/>
</dbReference>
<dbReference type="RefSeq" id="WP_223991922.1">
    <property type="nucleotide sequence ID" value="NZ_CAJZAG010000008.1"/>
</dbReference>
<dbReference type="PROSITE" id="PS50234">
    <property type="entry name" value="VWFA"/>
    <property type="match status" value="1"/>
</dbReference>
<evidence type="ECO:0000256" key="1">
    <source>
        <dbReference type="SAM" id="Phobius"/>
    </source>
</evidence>
<proteinExistence type="predicted"/>
<name>A0ABN7Z3B0_9BURK</name>
<dbReference type="CDD" id="cd01450">
    <property type="entry name" value="vWFA_subfamily_ECM"/>
    <property type="match status" value="1"/>
</dbReference>
<keyword evidence="4" id="KW-1185">Reference proteome</keyword>
<evidence type="ECO:0000259" key="2">
    <source>
        <dbReference type="PROSITE" id="PS50234"/>
    </source>
</evidence>
<evidence type="ECO:0000313" key="4">
    <source>
        <dbReference type="Proteomes" id="UP000706525"/>
    </source>
</evidence>
<gene>
    <name evidence="3" type="ORF">LMG32289_04324</name>
</gene>
<dbReference type="Gene3D" id="3.40.50.410">
    <property type="entry name" value="von Willebrand factor, type A domain"/>
    <property type="match status" value="1"/>
</dbReference>
<dbReference type="Pfam" id="PF00092">
    <property type="entry name" value="VWA"/>
    <property type="match status" value="1"/>
</dbReference>
<feature type="transmembrane region" description="Helical" evidence="1">
    <location>
        <begin position="20"/>
        <end position="39"/>
    </location>
</feature>
<keyword evidence="1" id="KW-0472">Membrane</keyword>